<evidence type="ECO:0000256" key="7">
    <source>
        <dbReference type="ARBA" id="ARBA00031636"/>
    </source>
</evidence>
<dbReference type="EMBL" id="FQXP01000003">
    <property type="protein sequence ID" value="SHH56150.1"/>
    <property type="molecule type" value="Genomic_DNA"/>
</dbReference>
<sequence>MSRDNFYKNTIILTTSNLVTGILRFVFSMLLSRKLGSEGLGLYGLIMPVYDIFCCITSGGIMTALSKEAAGYLSAKDFKNLNKSVHITIIFEFIWSAFFALLLVFVSPLISNYVVKDSRTLYSLWVIAPAILFISFAAVYKGYFFGISSVKIPAFIDIFEKTIRMLSISALILAINNTNITATVTISYLALTIGEFISFILLFIYYRANKKKLKSTGHHRTENSAQLLFNILAIAAPLCLNAFLTTTLSGFSTLLIPRRLLYAGISYADALSMIGKFSGMALTIVFFPMVIISSISTLLTPDISKSNALGHYRSMEKRTKDVIKISLLIGISNLIICICIPDALGQMFFKVNDIGPYISLAALSAPFIYIFGSTTGILNGLGKQKIVLINSLISAVLEIILFYFLMGIPSINIKGYGITMLITSVISCLLNLYAICKELYLPIGLGEIIIDICLTILTFYFIKILNIVIPNSLFYFKNIAIICVGFTLLFTSLILNRFSQSTKRLSIKRN</sequence>
<feature type="transmembrane region" description="Helical" evidence="8">
    <location>
        <begin position="227"/>
        <end position="257"/>
    </location>
</feature>
<keyword evidence="10" id="KW-1185">Reference proteome</keyword>
<name>A0A1M5TZX1_9CLOT</name>
<feature type="transmembrane region" description="Helical" evidence="8">
    <location>
        <begin position="386"/>
        <end position="406"/>
    </location>
</feature>
<dbReference type="RefSeq" id="WP_072830231.1">
    <property type="nucleotide sequence ID" value="NZ_FQXP01000003.1"/>
</dbReference>
<dbReference type="InterPro" id="IPR024923">
    <property type="entry name" value="PG_synth_SpoVB"/>
</dbReference>
<comment type="similarity">
    <text evidence="2">Belongs to the multi antimicrobial extrusion (MATE) (TC 2.A.66.1) family.</text>
</comment>
<reference evidence="9 10" key="1">
    <citation type="submission" date="2016-11" db="EMBL/GenBank/DDBJ databases">
        <authorList>
            <person name="Jaros S."/>
            <person name="Januszkiewicz K."/>
            <person name="Wedrychowicz H."/>
        </authorList>
    </citation>
    <scope>NUCLEOTIDE SEQUENCE [LARGE SCALE GENOMIC DNA]</scope>
    <source>
        <strain evidence="9 10">DSM 3089</strain>
    </source>
</reference>
<feature type="transmembrane region" description="Helical" evidence="8">
    <location>
        <begin position="322"/>
        <end position="344"/>
    </location>
</feature>
<keyword evidence="6 8" id="KW-0472">Membrane</keyword>
<evidence type="ECO:0000313" key="9">
    <source>
        <dbReference type="EMBL" id="SHH56150.1"/>
    </source>
</evidence>
<organism evidence="9 10">
    <name type="scientific">Clostridium collagenovorans DSM 3089</name>
    <dbReference type="NCBI Taxonomy" id="1121306"/>
    <lineage>
        <taxon>Bacteria</taxon>
        <taxon>Bacillati</taxon>
        <taxon>Bacillota</taxon>
        <taxon>Clostridia</taxon>
        <taxon>Eubacteriales</taxon>
        <taxon>Clostridiaceae</taxon>
        <taxon>Clostridium</taxon>
    </lineage>
</organism>
<protein>
    <recommendedName>
        <fullName evidence="7">Multidrug-efflux transporter</fullName>
    </recommendedName>
</protein>
<keyword evidence="3" id="KW-0813">Transport</keyword>
<dbReference type="PANTHER" id="PTHR43298">
    <property type="entry name" value="MULTIDRUG RESISTANCE PROTEIN NORM-RELATED"/>
    <property type="match status" value="1"/>
</dbReference>
<evidence type="ECO:0000256" key="1">
    <source>
        <dbReference type="ARBA" id="ARBA00004141"/>
    </source>
</evidence>
<dbReference type="STRING" id="1121306.SAMN02745196_00783"/>
<evidence type="ECO:0000313" key="10">
    <source>
        <dbReference type="Proteomes" id="UP000184526"/>
    </source>
</evidence>
<dbReference type="CDD" id="cd13124">
    <property type="entry name" value="MATE_SpoVB_like"/>
    <property type="match status" value="1"/>
</dbReference>
<dbReference type="Proteomes" id="UP000184526">
    <property type="component" value="Unassembled WGS sequence"/>
</dbReference>
<evidence type="ECO:0000256" key="5">
    <source>
        <dbReference type="ARBA" id="ARBA00022989"/>
    </source>
</evidence>
<feature type="transmembrane region" description="Helical" evidence="8">
    <location>
        <begin position="85"/>
        <end position="110"/>
    </location>
</feature>
<accession>A0A1M5TZX1</accession>
<keyword evidence="4 8" id="KW-0812">Transmembrane</keyword>
<proteinExistence type="inferred from homology"/>
<dbReference type="InterPro" id="IPR002797">
    <property type="entry name" value="Polysacc_synth"/>
</dbReference>
<dbReference type="NCBIfam" id="TIGR02900">
    <property type="entry name" value="spore_V_B"/>
    <property type="match status" value="1"/>
</dbReference>
<feature type="transmembrane region" description="Helical" evidence="8">
    <location>
        <begin position="43"/>
        <end position="65"/>
    </location>
</feature>
<evidence type="ECO:0000256" key="3">
    <source>
        <dbReference type="ARBA" id="ARBA00022448"/>
    </source>
</evidence>
<dbReference type="PIRSF" id="PIRSF038958">
    <property type="entry name" value="PG_synth_SpoVB"/>
    <property type="match status" value="1"/>
</dbReference>
<dbReference type="PANTHER" id="PTHR43298:SF2">
    <property type="entry name" value="FMN_FAD EXPORTER YEEO-RELATED"/>
    <property type="match status" value="1"/>
</dbReference>
<dbReference type="AlphaFoldDB" id="A0A1M5TZX1"/>
<feature type="transmembrane region" description="Helical" evidence="8">
    <location>
        <begin position="448"/>
        <end position="469"/>
    </location>
</feature>
<evidence type="ECO:0000256" key="4">
    <source>
        <dbReference type="ARBA" id="ARBA00022692"/>
    </source>
</evidence>
<dbReference type="InterPro" id="IPR014249">
    <property type="entry name" value="Spore_V_B"/>
</dbReference>
<dbReference type="OrthoDB" id="9775950at2"/>
<feature type="transmembrane region" description="Helical" evidence="8">
    <location>
        <begin position="475"/>
        <end position="495"/>
    </location>
</feature>
<feature type="transmembrane region" description="Helical" evidence="8">
    <location>
        <begin position="356"/>
        <end position="379"/>
    </location>
</feature>
<feature type="transmembrane region" description="Helical" evidence="8">
    <location>
        <begin position="122"/>
        <end position="143"/>
    </location>
</feature>
<feature type="transmembrane region" description="Helical" evidence="8">
    <location>
        <begin position="186"/>
        <end position="206"/>
    </location>
</feature>
<feature type="transmembrane region" description="Helical" evidence="8">
    <location>
        <begin position="277"/>
        <end position="301"/>
    </location>
</feature>
<feature type="transmembrane region" description="Helical" evidence="8">
    <location>
        <begin position="12"/>
        <end position="31"/>
    </location>
</feature>
<dbReference type="Pfam" id="PF01943">
    <property type="entry name" value="Polysacc_synt"/>
    <property type="match status" value="1"/>
</dbReference>
<evidence type="ECO:0000256" key="2">
    <source>
        <dbReference type="ARBA" id="ARBA00010199"/>
    </source>
</evidence>
<feature type="transmembrane region" description="Helical" evidence="8">
    <location>
        <begin position="418"/>
        <end position="436"/>
    </location>
</feature>
<evidence type="ECO:0000256" key="8">
    <source>
        <dbReference type="SAM" id="Phobius"/>
    </source>
</evidence>
<gene>
    <name evidence="9" type="ORF">SAMN02745196_00783</name>
</gene>
<comment type="subcellular location">
    <subcellularLocation>
        <location evidence="1">Membrane</location>
        <topology evidence="1">Multi-pass membrane protein</topology>
    </subcellularLocation>
</comment>
<dbReference type="InterPro" id="IPR050222">
    <property type="entry name" value="MATE_MdtK"/>
</dbReference>
<dbReference type="GO" id="GO:0005886">
    <property type="term" value="C:plasma membrane"/>
    <property type="evidence" value="ECO:0007669"/>
    <property type="project" value="TreeGrafter"/>
</dbReference>
<keyword evidence="5 8" id="KW-1133">Transmembrane helix</keyword>
<evidence type="ECO:0000256" key="6">
    <source>
        <dbReference type="ARBA" id="ARBA00023136"/>
    </source>
</evidence>